<dbReference type="Proteomes" id="UP001291623">
    <property type="component" value="Unassembled WGS sequence"/>
</dbReference>
<comment type="caution">
    <text evidence="2">The sequence shown here is derived from an EMBL/GenBank/DDBJ whole genome shotgun (WGS) entry which is preliminary data.</text>
</comment>
<dbReference type="EMBL" id="JAVYJV010000007">
    <property type="protein sequence ID" value="KAK4366007.1"/>
    <property type="molecule type" value="Genomic_DNA"/>
</dbReference>
<accession>A0AAE1VEL0</accession>
<evidence type="ECO:0000256" key="1">
    <source>
        <dbReference type="ARBA" id="ARBA00006974"/>
    </source>
</evidence>
<dbReference type="PANTHER" id="PTHR31374:SF310">
    <property type="entry name" value="SMALL AUXIN-UP PROTEIN 58"/>
    <property type="match status" value="1"/>
</dbReference>
<dbReference type="AlphaFoldDB" id="A0AAE1VEL0"/>
<sequence length="132" mass="15380">MGSGDHKHHHHHLNFHVQVHLPHIHFHHHHHHQHGHHGIKELMGIPKGCLPVLVGHDGEEMHKFIIPVIYINHPLFTQLLLKGNELEECELHHDGPINIPCHVEEFRYVEGMIGKETHTTGHHNHHAWCYKA</sequence>
<dbReference type="PANTHER" id="PTHR31374">
    <property type="entry name" value="AUXIN-INDUCED PROTEIN-LIKE-RELATED"/>
    <property type="match status" value="1"/>
</dbReference>
<protein>
    <submittedName>
        <fullName evidence="2">Uncharacterized protein</fullName>
    </submittedName>
</protein>
<dbReference type="Pfam" id="PF02519">
    <property type="entry name" value="Auxin_inducible"/>
    <property type="match status" value="1"/>
</dbReference>
<reference evidence="2" key="1">
    <citation type="submission" date="2023-12" db="EMBL/GenBank/DDBJ databases">
        <title>Genome assembly of Anisodus tanguticus.</title>
        <authorList>
            <person name="Wang Y.-J."/>
        </authorList>
    </citation>
    <scope>NUCLEOTIDE SEQUENCE</scope>
    <source>
        <strain evidence="2">KB-2021</strain>
        <tissue evidence="2">Leaf</tissue>
    </source>
</reference>
<comment type="similarity">
    <text evidence="1">Belongs to the ARG7 family.</text>
</comment>
<dbReference type="GO" id="GO:0009733">
    <property type="term" value="P:response to auxin"/>
    <property type="evidence" value="ECO:0007669"/>
    <property type="project" value="InterPro"/>
</dbReference>
<keyword evidence="3" id="KW-1185">Reference proteome</keyword>
<evidence type="ECO:0000313" key="2">
    <source>
        <dbReference type="EMBL" id="KAK4366007.1"/>
    </source>
</evidence>
<proteinExistence type="inferred from homology"/>
<name>A0AAE1VEL0_9SOLA</name>
<evidence type="ECO:0000313" key="3">
    <source>
        <dbReference type="Proteomes" id="UP001291623"/>
    </source>
</evidence>
<gene>
    <name evidence="2" type="ORF">RND71_013887</name>
</gene>
<dbReference type="InterPro" id="IPR003676">
    <property type="entry name" value="SAUR_fam"/>
</dbReference>
<organism evidence="2 3">
    <name type="scientific">Anisodus tanguticus</name>
    <dbReference type="NCBI Taxonomy" id="243964"/>
    <lineage>
        <taxon>Eukaryota</taxon>
        <taxon>Viridiplantae</taxon>
        <taxon>Streptophyta</taxon>
        <taxon>Embryophyta</taxon>
        <taxon>Tracheophyta</taxon>
        <taxon>Spermatophyta</taxon>
        <taxon>Magnoliopsida</taxon>
        <taxon>eudicotyledons</taxon>
        <taxon>Gunneridae</taxon>
        <taxon>Pentapetalae</taxon>
        <taxon>asterids</taxon>
        <taxon>lamiids</taxon>
        <taxon>Solanales</taxon>
        <taxon>Solanaceae</taxon>
        <taxon>Solanoideae</taxon>
        <taxon>Hyoscyameae</taxon>
        <taxon>Anisodus</taxon>
    </lineage>
</organism>